<evidence type="ECO:0000313" key="4">
    <source>
        <dbReference type="Proteomes" id="UP000269198"/>
    </source>
</evidence>
<sequence length="141" mass="15707">MSSEGSVGRGWSWTPLGTGPPPWHGNRKWVAGTGNDTRTNLRTNLVRQARRFDPGGEYMRRHPPEPVGVTTEPIHPPWRMGTRIRQEALRHGHRAEVHHAARPHRLRAGPVSRAIPTPPGRAPGRSARPPTSRPRRHSGHG</sequence>
<feature type="compositionally biased region" description="Basic and acidic residues" evidence="1">
    <location>
        <begin position="50"/>
        <end position="64"/>
    </location>
</feature>
<organism evidence="3 4">
    <name type="scientific">Halostreptopolyspora alba</name>
    <dbReference type="NCBI Taxonomy" id="2487137"/>
    <lineage>
        <taxon>Bacteria</taxon>
        <taxon>Bacillati</taxon>
        <taxon>Actinomycetota</taxon>
        <taxon>Actinomycetes</taxon>
        <taxon>Streptosporangiales</taxon>
        <taxon>Nocardiopsidaceae</taxon>
        <taxon>Halostreptopolyspora</taxon>
    </lineage>
</organism>
<gene>
    <name evidence="3" type="ORF">EFW17_07400</name>
</gene>
<reference evidence="3 4" key="1">
    <citation type="submission" date="2018-11" db="EMBL/GenBank/DDBJ databases">
        <title>The genome draft of YIM 96095.</title>
        <authorList>
            <person name="Tang S.-K."/>
            <person name="Chunyu W.-X."/>
            <person name="Feng Y.-Z."/>
        </authorList>
    </citation>
    <scope>NUCLEOTIDE SEQUENCE [LARGE SCALE GENOMIC DNA]</scope>
    <source>
        <strain evidence="3 4">YIM 96095</strain>
    </source>
</reference>
<dbReference type="Gene3D" id="1.10.579.10">
    <property type="entry name" value="DNA Cyclobutane Dipyrimidine Photolyase, subunit A, domain 3"/>
    <property type="match status" value="1"/>
</dbReference>
<feature type="region of interest" description="Disordered" evidence="1">
    <location>
        <begin position="1"/>
        <end position="141"/>
    </location>
</feature>
<evidence type="ECO:0000256" key="1">
    <source>
        <dbReference type="SAM" id="MobiDB-lite"/>
    </source>
</evidence>
<protein>
    <recommendedName>
        <fullName evidence="2">Cryptochrome/DNA photolyase FAD-binding domain-containing protein</fullName>
    </recommendedName>
</protein>
<evidence type="ECO:0000259" key="2">
    <source>
        <dbReference type="Pfam" id="PF03441"/>
    </source>
</evidence>
<keyword evidence="4" id="KW-1185">Reference proteome</keyword>
<dbReference type="OrthoDB" id="9772484at2"/>
<feature type="domain" description="Cryptochrome/DNA photolyase FAD-binding" evidence="2">
    <location>
        <begin position="25"/>
        <end position="87"/>
    </location>
</feature>
<dbReference type="RefSeq" id="WP_123200562.1">
    <property type="nucleotide sequence ID" value="NZ_RJMB01000005.1"/>
</dbReference>
<name>A0A3N0ED69_9ACTN</name>
<dbReference type="Pfam" id="PF03441">
    <property type="entry name" value="FAD_binding_7"/>
    <property type="match status" value="1"/>
</dbReference>
<proteinExistence type="predicted"/>
<evidence type="ECO:0000313" key="3">
    <source>
        <dbReference type="EMBL" id="RNL85783.1"/>
    </source>
</evidence>
<dbReference type="SUPFAM" id="SSF48173">
    <property type="entry name" value="Cryptochrome/photolyase FAD-binding domain"/>
    <property type="match status" value="1"/>
</dbReference>
<dbReference type="AlphaFoldDB" id="A0A3N0ED69"/>
<comment type="caution">
    <text evidence="3">The sequence shown here is derived from an EMBL/GenBank/DDBJ whole genome shotgun (WGS) entry which is preliminary data.</text>
</comment>
<feature type="compositionally biased region" description="Basic and acidic residues" evidence="1">
    <location>
        <begin position="84"/>
        <end position="99"/>
    </location>
</feature>
<dbReference type="InterPro" id="IPR036134">
    <property type="entry name" value="Crypto/Photolyase_FAD-like_sf"/>
</dbReference>
<accession>A0A3N0ED69</accession>
<dbReference type="Proteomes" id="UP000269198">
    <property type="component" value="Unassembled WGS sequence"/>
</dbReference>
<dbReference type="EMBL" id="RJMB01000005">
    <property type="protein sequence ID" value="RNL85783.1"/>
    <property type="molecule type" value="Genomic_DNA"/>
</dbReference>
<dbReference type="InterPro" id="IPR005101">
    <property type="entry name" value="Cryptochr/Photolyase_FAD-bd"/>
</dbReference>
<feature type="compositionally biased region" description="Polar residues" evidence="1">
    <location>
        <begin position="34"/>
        <end position="46"/>
    </location>
</feature>